<evidence type="ECO:0008006" key="7">
    <source>
        <dbReference type="Google" id="ProtNLM"/>
    </source>
</evidence>
<feature type="signal peptide" evidence="2">
    <location>
        <begin position="1"/>
        <end position="27"/>
    </location>
</feature>
<keyword evidence="1" id="KW-0812">Transmembrane</keyword>
<dbReference type="InterPro" id="IPR018702">
    <property type="entry name" value="DUF2207"/>
</dbReference>
<dbReference type="AlphaFoldDB" id="A0A1G2B0J4"/>
<feature type="chain" id="PRO_5009581978" description="DUF2207 domain-containing protein" evidence="2">
    <location>
        <begin position="28"/>
        <end position="572"/>
    </location>
</feature>
<evidence type="ECO:0000313" key="5">
    <source>
        <dbReference type="EMBL" id="OGY82684.1"/>
    </source>
</evidence>
<dbReference type="Pfam" id="PF20990">
    <property type="entry name" value="DUF2207_C"/>
    <property type="match status" value="1"/>
</dbReference>
<name>A0A1G2B0J4_9BACT</name>
<feature type="domain" description="DUF2207" evidence="3">
    <location>
        <begin position="29"/>
        <end position="218"/>
    </location>
</feature>
<accession>A0A1G2B0J4</accession>
<gene>
    <name evidence="5" type="ORF">A3F54_01705</name>
</gene>
<proteinExistence type="predicted"/>
<comment type="caution">
    <text evidence="5">The sequence shown here is derived from an EMBL/GenBank/DDBJ whole genome shotgun (WGS) entry which is preliminary data.</text>
</comment>
<feature type="domain" description="Predicted membrane protein YciQ-like C-terminal" evidence="4">
    <location>
        <begin position="276"/>
        <end position="503"/>
    </location>
</feature>
<keyword evidence="1" id="KW-0472">Membrane</keyword>
<dbReference type="STRING" id="1798542.A3F54_01705"/>
<keyword evidence="2" id="KW-0732">Signal</keyword>
<feature type="transmembrane region" description="Helical" evidence="1">
    <location>
        <begin position="240"/>
        <end position="261"/>
    </location>
</feature>
<dbReference type="EMBL" id="MHKD01000025">
    <property type="protein sequence ID" value="OGY82684.1"/>
    <property type="molecule type" value="Genomic_DNA"/>
</dbReference>
<dbReference type="InterPro" id="IPR048389">
    <property type="entry name" value="YciQ-like_C"/>
</dbReference>
<evidence type="ECO:0000259" key="3">
    <source>
        <dbReference type="Pfam" id="PF09972"/>
    </source>
</evidence>
<organism evidence="5 6">
    <name type="scientific">Candidatus Kerfeldbacteria bacterium RIFCSPHIGHO2_12_FULL_48_17</name>
    <dbReference type="NCBI Taxonomy" id="1798542"/>
    <lineage>
        <taxon>Bacteria</taxon>
        <taxon>Candidatus Kerfeldiibacteriota</taxon>
    </lineage>
</organism>
<dbReference type="Proteomes" id="UP000176952">
    <property type="component" value="Unassembled WGS sequence"/>
</dbReference>
<keyword evidence="1" id="KW-1133">Transmembrane helix</keyword>
<sequence>MKSRIFFLSLFSVLFFAAIFLPSTAHAEEILQFSTDVRVQESGELDVIEAIFYDFGTESRHGIYRDIPVLYQRDNSNYRLRVTVVDVTDEDGEEYEFSTSTEDGVLSIKIGDPDVLITGSHYYVIYYRVARAVNFFDDHDEVYWNVTGNGWQVPIRSVTASVHLPAASLYSGAKLTCFTGFLGLETQSCDVETAPDFLSYRTQENLLAGEGLTIVAGWEKGFVTRPTAWQNFKYFIADNILATFPLFLPFLCFAVMFRLWWKRGRDPKGRTTIIPEYDPPHGMDPMEVGTLYDFKIDKKDISALIIYLAVRGYVKIRFIPKKSKILGKDDYELIQLKRGTDLLKPHEQELMESLFGSGKTILLSKLKNVFYKKVQTLEKHVYDQLVKDGYFPVDPKHIRAVYTGVGAFIFVLGFFGFAFVFTLALALVICGIIIVIFGIFMPSRTKKGVLAQEHILGFKRYLMVAEKDRITFHNAPEKRPELFEKFLPFAMALGVEQAWAQQFEGIYKQQPDWYDGQGNMFSAVIFANSLNSFSHDMNGAMAAPSSAGSGGSGLGGGGFSGGGFGGGGGGSW</sequence>
<dbReference type="Pfam" id="PF09972">
    <property type="entry name" value="DUF2207"/>
    <property type="match status" value="1"/>
</dbReference>
<protein>
    <recommendedName>
        <fullName evidence="7">DUF2207 domain-containing protein</fullName>
    </recommendedName>
</protein>
<feature type="transmembrane region" description="Helical" evidence="1">
    <location>
        <begin position="400"/>
        <end position="417"/>
    </location>
</feature>
<evidence type="ECO:0000256" key="2">
    <source>
        <dbReference type="SAM" id="SignalP"/>
    </source>
</evidence>
<evidence type="ECO:0000256" key="1">
    <source>
        <dbReference type="SAM" id="Phobius"/>
    </source>
</evidence>
<reference evidence="5 6" key="1">
    <citation type="journal article" date="2016" name="Nat. Commun.">
        <title>Thousands of microbial genomes shed light on interconnected biogeochemical processes in an aquifer system.</title>
        <authorList>
            <person name="Anantharaman K."/>
            <person name="Brown C.T."/>
            <person name="Hug L.A."/>
            <person name="Sharon I."/>
            <person name="Castelle C.J."/>
            <person name="Probst A.J."/>
            <person name="Thomas B.C."/>
            <person name="Singh A."/>
            <person name="Wilkins M.J."/>
            <person name="Karaoz U."/>
            <person name="Brodie E.L."/>
            <person name="Williams K.H."/>
            <person name="Hubbard S.S."/>
            <person name="Banfield J.F."/>
        </authorList>
    </citation>
    <scope>NUCLEOTIDE SEQUENCE [LARGE SCALE GENOMIC DNA]</scope>
</reference>
<evidence type="ECO:0000313" key="6">
    <source>
        <dbReference type="Proteomes" id="UP000176952"/>
    </source>
</evidence>
<evidence type="ECO:0000259" key="4">
    <source>
        <dbReference type="Pfam" id="PF20990"/>
    </source>
</evidence>